<evidence type="ECO:0000259" key="2">
    <source>
        <dbReference type="PROSITE" id="PS51767"/>
    </source>
</evidence>
<dbReference type="GO" id="GO:0006508">
    <property type="term" value="P:proteolysis"/>
    <property type="evidence" value="ECO:0007669"/>
    <property type="project" value="InterPro"/>
</dbReference>
<feature type="domain" description="Peptidase A1" evidence="2">
    <location>
        <begin position="1"/>
        <end position="157"/>
    </location>
</feature>
<proteinExistence type="inferred from homology"/>
<name>A0A8X7MII8_9BASI</name>
<dbReference type="PANTHER" id="PTHR47966">
    <property type="entry name" value="BETA-SITE APP-CLEAVING ENZYME, ISOFORM A-RELATED"/>
    <property type="match status" value="1"/>
</dbReference>
<dbReference type="GO" id="GO:0004190">
    <property type="term" value="F:aspartic-type endopeptidase activity"/>
    <property type="evidence" value="ECO:0007669"/>
    <property type="project" value="InterPro"/>
</dbReference>
<gene>
    <name evidence="3" type="ORF">A4X06_0g9436</name>
</gene>
<protein>
    <recommendedName>
        <fullName evidence="2">Peptidase A1 domain-containing protein</fullName>
    </recommendedName>
</protein>
<organism evidence="3 4">
    <name type="scientific">Tilletia controversa</name>
    <name type="common">dwarf bunt fungus</name>
    <dbReference type="NCBI Taxonomy" id="13291"/>
    <lineage>
        <taxon>Eukaryota</taxon>
        <taxon>Fungi</taxon>
        <taxon>Dikarya</taxon>
        <taxon>Basidiomycota</taxon>
        <taxon>Ustilaginomycotina</taxon>
        <taxon>Exobasidiomycetes</taxon>
        <taxon>Tilletiales</taxon>
        <taxon>Tilletiaceae</taxon>
        <taxon>Tilletia</taxon>
    </lineage>
</organism>
<dbReference type="SUPFAM" id="SSF50630">
    <property type="entry name" value="Acid proteases"/>
    <property type="match status" value="1"/>
</dbReference>
<sequence>MTGTFLTPFSFRVIIRERSYWLVLLDGLSAGNQQVNLRGQQRAATDTGTTLIGGPDEVIAEMYSKIPGAEPMADAPGYYTYLCSARDIRASMAFGGKWYTLPDIDFVGDIASDDLSSCMGAFFGLGTLPTDNLQWIVGGAFLKKHVHHLRRGDGVGG</sequence>
<dbReference type="PROSITE" id="PS51767">
    <property type="entry name" value="PEPTIDASE_A1"/>
    <property type="match status" value="1"/>
</dbReference>
<evidence type="ECO:0000256" key="1">
    <source>
        <dbReference type="ARBA" id="ARBA00007447"/>
    </source>
</evidence>
<dbReference type="EMBL" id="LWDE02002781">
    <property type="protein sequence ID" value="KAE8236794.1"/>
    <property type="molecule type" value="Genomic_DNA"/>
</dbReference>
<accession>A0A8X7MII8</accession>
<reference evidence="3" key="1">
    <citation type="submission" date="2016-04" db="EMBL/GenBank/DDBJ databases">
        <authorList>
            <person name="Nguyen H.D."/>
            <person name="Samba Siva P."/>
            <person name="Cullis J."/>
            <person name="Levesque C.A."/>
            <person name="Hambleton S."/>
        </authorList>
    </citation>
    <scope>NUCLEOTIDE SEQUENCE</scope>
    <source>
        <strain evidence="3">DAOMC 236426</strain>
    </source>
</reference>
<comment type="similarity">
    <text evidence="1">Belongs to the peptidase A1 family.</text>
</comment>
<keyword evidence="4" id="KW-1185">Reference proteome</keyword>
<dbReference type="Proteomes" id="UP000077684">
    <property type="component" value="Unassembled WGS sequence"/>
</dbReference>
<dbReference type="PANTHER" id="PTHR47966:SF51">
    <property type="entry name" value="BETA-SITE APP-CLEAVING ENZYME, ISOFORM A-RELATED"/>
    <property type="match status" value="1"/>
</dbReference>
<reference evidence="3" key="2">
    <citation type="journal article" date="2019" name="IMA Fungus">
        <title>Genome sequencing and comparison of five Tilletia species to identify candidate genes for the detection of regulated species infecting wheat.</title>
        <authorList>
            <person name="Nguyen H.D.T."/>
            <person name="Sultana T."/>
            <person name="Kesanakurti P."/>
            <person name="Hambleton S."/>
        </authorList>
    </citation>
    <scope>NUCLEOTIDE SEQUENCE</scope>
    <source>
        <strain evidence="3">DAOMC 236426</strain>
    </source>
</reference>
<dbReference type="AlphaFoldDB" id="A0A8X7MII8"/>
<evidence type="ECO:0000313" key="4">
    <source>
        <dbReference type="Proteomes" id="UP000077684"/>
    </source>
</evidence>
<dbReference type="InterPro" id="IPR021109">
    <property type="entry name" value="Peptidase_aspartic_dom_sf"/>
</dbReference>
<dbReference type="Pfam" id="PF00026">
    <property type="entry name" value="Asp"/>
    <property type="match status" value="1"/>
</dbReference>
<comment type="caution">
    <text evidence="3">The sequence shown here is derived from an EMBL/GenBank/DDBJ whole genome shotgun (WGS) entry which is preliminary data.</text>
</comment>
<dbReference type="InterPro" id="IPR001461">
    <property type="entry name" value="Aspartic_peptidase_A1"/>
</dbReference>
<dbReference type="Gene3D" id="2.40.70.10">
    <property type="entry name" value="Acid Proteases"/>
    <property type="match status" value="1"/>
</dbReference>
<dbReference type="InterPro" id="IPR033121">
    <property type="entry name" value="PEPTIDASE_A1"/>
</dbReference>
<evidence type="ECO:0000313" key="3">
    <source>
        <dbReference type="EMBL" id="KAE8236794.1"/>
    </source>
</evidence>